<evidence type="ECO:0000313" key="2">
    <source>
        <dbReference type="EMBL" id="WVZ62638.1"/>
    </source>
</evidence>
<dbReference type="Proteomes" id="UP001341281">
    <property type="component" value="Chromosome 03"/>
</dbReference>
<dbReference type="EMBL" id="CP144747">
    <property type="protein sequence ID" value="WVZ62638.1"/>
    <property type="molecule type" value="Genomic_DNA"/>
</dbReference>
<keyword evidence="3" id="KW-1185">Reference proteome</keyword>
<feature type="compositionally biased region" description="Basic and acidic residues" evidence="1">
    <location>
        <begin position="66"/>
        <end position="78"/>
    </location>
</feature>
<feature type="region of interest" description="Disordered" evidence="1">
    <location>
        <begin position="238"/>
        <end position="264"/>
    </location>
</feature>
<reference evidence="2 3" key="1">
    <citation type="submission" date="2024-02" db="EMBL/GenBank/DDBJ databases">
        <title>High-quality chromosome-scale genome assembly of Pensacola bahiagrass (Paspalum notatum Flugge var. saurae).</title>
        <authorList>
            <person name="Vega J.M."/>
            <person name="Podio M."/>
            <person name="Orjuela J."/>
            <person name="Siena L.A."/>
            <person name="Pessino S.C."/>
            <person name="Combes M.C."/>
            <person name="Mariac C."/>
            <person name="Albertini E."/>
            <person name="Pupilli F."/>
            <person name="Ortiz J.P.A."/>
            <person name="Leblanc O."/>
        </authorList>
    </citation>
    <scope>NUCLEOTIDE SEQUENCE [LARGE SCALE GENOMIC DNA]</scope>
    <source>
        <strain evidence="2">R1</strain>
        <tissue evidence="2">Leaf</tissue>
    </source>
</reference>
<name>A0AAQ3WIH4_PASNO</name>
<evidence type="ECO:0000313" key="3">
    <source>
        <dbReference type="Proteomes" id="UP001341281"/>
    </source>
</evidence>
<accession>A0AAQ3WIH4</accession>
<proteinExistence type="predicted"/>
<dbReference type="AlphaFoldDB" id="A0AAQ3WIH4"/>
<evidence type="ECO:0000256" key="1">
    <source>
        <dbReference type="SAM" id="MobiDB-lite"/>
    </source>
</evidence>
<gene>
    <name evidence="2" type="ORF">U9M48_012358</name>
</gene>
<organism evidence="2 3">
    <name type="scientific">Paspalum notatum var. saurae</name>
    <dbReference type="NCBI Taxonomy" id="547442"/>
    <lineage>
        <taxon>Eukaryota</taxon>
        <taxon>Viridiplantae</taxon>
        <taxon>Streptophyta</taxon>
        <taxon>Embryophyta</taxon>
        <taxon>Tracheophyta</taxon>
        <taxon>Spermatophyta</taxon>
        <taxon>Magnoliopsida</taxon>
        <taxon>Liliopsida</taxon>
        <taxon>Poales</taxon>
        <taxon>Poaceae</taxon>
        <taxon>PACMAD clade</taxon>
        <taxon>Panicoideae</taxon>
        <taxon>Andropogonodae</taxon>
        <taxon>Paspaleae</taxon>
        <taxon>Paspalinae</taxon>
        <taxon>Paspalum</taxon>
    </lineage>
</organism>
<feature type="region of interest" description="Disordered" evidence="1">
    <location>
        <begin position="134"/>
        <end position="168"/>
    </location>
</feature>
<feature type="region of interest" description="Disordered" evidence="1">
    <location>
        <begin position="66"/>
        <end position="85"/>
    </location>
</feature>
<protein>
    <submittedName>
        <fullName evidence="2">Uncharacterized protein</fullName>
    </submittedName>
</protein>
<sequence>MPMLTLRQLVKKLRHTVIREFIHACHAGVLDDDRVGFAIHRAIMRLSAAGYTGVLLPALRRPARCEPLRRGPPRRREATPPVVVAPPPSAPVMGVPASNPFPPGYCPVHGYEPCILRDVGVLDSTITAALRLNASNAPTTPPTPTPAEEERPRWRPPTPAPLGFGRRPTMAARTGCPPFYTDALDDADADAVVTDDVIVPPPPSALPMPPPSMLAPRRHAGEAAARCLGLRLVQDEDSTTGALPNGFGTGGWLSSDEERADSIS</sequence>